<organism evidence="1">
    <name type="scientific">marine sediment metagenome</name>
    <dbReference type="NCBI Taxonomy" id="412755"/>
    <lineage>
        <taxon>unclassified sequences</taxon>
        <taxon>metagenomes</taxon>
        <taxon>ecological metagenomes</taxon>
    </lineage>
</organism>
<feature type="non-terminal residue" evidence="1">
    <location>
        <position position="37"/>
    </location>
</feature>
<protein>
    <submittedName>
        <fullName evidence="1">Uncharacterized protein</fullName>
    </submittedName>
</protein>
<comment type="caution">
    <text evidence="1">The sequence shown here is derived from an EMBL/GenBank/DDBJ whole genome shotgun (WGS) entry which is preliminary data.</text>
</comment>
<accession>X0X1G8</accession>
<proteinExistence type="predicted"/>
<reference evidence="1" key="1">
    <citation type="journal article" date="2014" name="Front. Microbiol.">
        <title>High frequency of phylogenetically diverse reductive dehalogenase-homologous genes in deep subseafloor sedimentary metagenomes.</title>
        <authorList>
            <person name="Kawai M."/>
            <person name="Futagami T."/>
            <person name="Toyoda A."/>
            <person name="Takaki Y."/>
            <person name="Nishi S."/>
            <person name="Hori S."/>
            <person name="Arai W."/>
            <person name="Tsubouchi T."/>
            <person name="Morono Y."/>
            <person name="Uchiyama I."/>
            <person name="Ito T."/>
            <person name="Fujiyama A."/>
            <person name="Inagaki F."/>
            <person name="Takami H."/>
        </authorList>
    </citation>
    <scope>NUCLEOTIDE SEQUENCE</scope>
    <source>
        <strain evidence="1">Expedition CK06-06</strain>
    </source>
</reference>
<sequence>MAHSEQIETVGFGNRLLNTVFKQPHTVSTNIAGPLSA</sequence>
<name>X0X1G8_9ZZZZ</name>
<evidence type="ECO:0000313" key="1">
    <source>
        <dbReference type="EMBL" id="GAG29287.1"/>
    </source>
</evidence>
<dbReference type="EMBL" id="BARS01045081">
    <property type="protein sequence ID" value="GAG29287.1"/>
    <property type="molecule type" value="Genomic_DNA"/>
</dbReference>
<gene>
    <name evidence="1" type="ORF">S01H1_68016</name>
</gene>
<dbReference type="AlphaFoldDB" id="X0X1G8"/>